<accession>A0A839U0D8</accession>
<name>A0A839U0D8_9BACL</name>
<evidence type="ECO:0000313" key="1">
    <source>
        <dbReference type="EMBL" id="MBB3131230.1"/>
    </source>
</evidence>
<dbReference type="AlphaFoldDB" id="A0A839U0D8"/>
<comment type="caution">
    <text evidence="1">The sequence shown here is derived from an EMBL/GenBank/DDBJ whole genome shotgun (WGS) entry which is preliminary data.</text>
</comment>
<dbReference type="EMBL" id="JACHXJ010000006">
    <property type="protein sequence ID" value="MBB3131230.1"/>
    <property type="molecule type" value="Genomic_DNA"/>
</dbReference>
<sequence length="69" mass="8421">MKFLKRGEENGIQFHKSIFYYISTNKYIVRIWCIEKIKVLDWMYCSRVVFSIYKPSHSRKISNRLTPKT</sequence>
<organism evidence="1 2">
    <name type="scientific">Paenibacillus rhizosphaerae</name>
    <dbReference type="NCBI Taxonomy" id="297318"/>
    <lineage>
        <taxon>Bacteria</taxon>
        <taxon>Bacillati</taxon>
        <taxon>Bacillota</taxon>
        <taxon>Bacilli</taxon>
        <taxon>Bacillales</taxon>
        <taxon>Paenibacillaceae</taxon>
        <taxon>Paenibacillus</taxon>
    </lineage>
</organism>
<protein>
    <submittedName>
        <fullName evidence="1">Uncharacterized protein</fullName>
    </submittedName>
</protein>
<gene>
    <name evidence="1" type="ORF">FHS19_005950</name>
</gene>
<evidence type="ECO:0000313" key="2">
    <source>
        <dbReference type="Proteomes" id="UP000517523"/>
    </source>
</evidence>
<proteinExistence type="predicted"/>
<reference evidence="1 2" key="1">
    <citation type="submission" date="2020-08" db="EMBL/GenBank/DDBJ databases">
        <title>Genomic Encyclopedia of Type Strains, Phase III (KMG-III): the genomes of soil and plant-associated and newly described type strains.</title>
        <authorList>
            <person name="Whitman W."/>
        </authorList>
    </citation>
    <scope>NUCLEOTIDE SEQUENCE [LARGE SCALE GENOMIC DNA]</scope>
    <source>
        <strain evidence="1 2">CECT 5831</strain>
    </source>
</reference>
<dbReference type="Proteomes" id="UP000517523">
    <property type="component" value="Unassembled WGS sequence"/>
</dbReference>